<protein>
    <submittedName>
        <fullName evidence="5">Nucleolar Complex 2 protein</fullName>
    </submittedName>
</protein>
<feature type="compositionally biased region" description="Acidic residues" evidence="4">
    <location>
        <begin position="87"/>
        <end position="113"/>
    </location>
</feature>
<comment type="similarity">
    <text evidence="2">Belongs to the NOC2 family.</text>
</comment>
<evidence type="ECO:0000313" key="6">
    <source>
        <dbReference type="Proteomes" id="UP001437256"/>
    </source>
</evidence>
<reference evidence="5 6" key="1">
    <citation type="submission" date="2024-05" db="EMBL/GenBank/DDBJ databases">
        <title>A draft genome resource for the thread blight pathogen Marasmius tenuissimus strain MS-2.</title>
        <authorList>
            <person name="Yulfo-Soto G.E."/>
            <person name="Baruah I.K."/>
            <person name="Amoako-Attah I."/>
            <person name="Bukari Y."/>
            <person name="Meinhardt L.W."/>
            <person name="Bailey B.A."/>
            <person name="Cohen S.P."/>
        </authorList>
    </citation>
    <scope>NUCLEOTIDE SEQUENCE [LARGE SCALE GENOMIC DNA]</scope>
    <source>
        <strain evidence="5 6">MS-2</strain>
    </source>
</reference>
<comment type="subcellular location">
    <subcellularLocation>
        <location evidence="1">Nucleus</location>
    </subcellularLocation>
</comment>
<feature type="compositionally biased region" description="Acidic residues" evidence="4">
    <location>
        <begin position="49"/>
        <end position="66"/>
    </location>
</feature>
<feature type="compositionally biased region" description="Acidic residues" evidence="4">
    <location>
        <begin position="167"/>
        <end position="185"/>
    </location>
</feature>
<dbReference type="Proteomes" id="UP001437256">
    <property type="component" value="Unassembled WGS sequence"/>
</dbReference>
<keyword evidence="3" id="KW-0539">Nucleus</keyword>
<proteinExistence type="inferred from homology"/>
<sequence>MGKATKKSMKKFASSGQLKKTIEARKKHQQIKKKMQGRRGNKGRPAAPEVEDDEDEEDEEDEVEDEPVGKKKGMTVDELLGGAFMNESDEDMDGDEDAGGSDEDEDEEEDFDDNASFGSVDDLDDDEGQNHLMELSKLAEKDPEFYKYLQENDQELLEFDPNAAQALEDEEEDADEDGDGDADMEDAGRLPPLTGDILRQWKKALLEQRSLRALRKLLIAFRSAAHMNEEGQVLAWSIESSSIYTKLVATALRYTPVILEHHVPYKTLANGKFKPPTQTQKFKTLQKLILSYFHNIIHLLEQLTDNEMVELALSESAKIIPYITSSRKTVKLYLKKCLELWSTAADNTRIAAFLAIRRLASATDQSILDNVLKGTYMTLVRASKSTSVHTLPSINLMKNSASEIFCLDQAAAYQHAFGYIRQLAIHLRNSMKVKSKEAYRQVYNWQYIHSLDFWSVVLARACDAETETRTGSSSELKPLIYPLVQVSLGSIKLITNNRSYPFHLHVIRSLLHLTRHTQVYIPIAPYLLPVLTSTLTSTSKPKSSTLRPLDFEVQIRTPQQYLKTRVYSEGLIEEASYLLSEWLAVSSVHGSIGFPEITVPITVALRKAMKRAKSAGSSGKDVGHIKTLLERVEESSKWVEQKRKGVHLAPGKIDGLGEWEKELRVHLEESPLAKYVKVQRKAREKKRKMMENARKGQNETLEDMED</sequence>
<feature type="region of interest" description="Disordered" evidence="4">
    <location>
        <begin position="167"/>
        <end position="191"/>
    </location>
</feature>
<evidence type="ECO:0000256" key="1">
    <source>
        <dbReference type="ARBA" id="ARBA00004123"/>
    </source>
</evidence>
<dbReference type="EMBL" id="JBBXMP010000047">
    <property type="protein sequence ID" value="KAL0065434.1"/>
    <property type="molecule type" value="Genomic_DNA"/>
</dbReference>
<evidence type="ECO:0000256" key="2">
    <source>
        <dbReference type="ARBA" id="ARBA00005907"/>
    </source>
</evidence>
<keyword evidence="6" id="KW-1185">Reference proteome</keyword>
<dbReference type="PANTHER" id="PTHR12687">
    <property type="entry name" value="NUCLEOLAR COMPLEX 2 AND RAD4-RELATED"/>
    <property type="match status" value="1"/>
</dbReference>
<comment type="caution">
    <text evidence="5">The sequence shown here is derived from an EMBL/GenBank/DDBJ whole genome shotgun (WGS) entry which is preliminary data.</text>
</comment>
<organism evidence="5 6">
    <name type="scientific">Marasmius tenuissimus</name>
    <dbReference type="NCBI Taxonomy" id="585030"/>
    <lineage>
        <taxon>Eukaryota</taxon>
        <taxon>Fungi</taxon>
        <taxon>Dikarya</taxon>
        <taxon>Basidiomycota</taxon>
        <taxon>Agaricomycotina</taxon>
        <taxon>Agaricomycetes</taxon>
        <taxon>Agaricomycetidae</taxon>
        <taxon>Agaricales</taxon>
        <taxon>Marasmiineae</taxon>
        <taxon>Marasmiaceae</taxon>
        <taxon>Marasmius</taxon>
    </lineage>
</organism>
<feature type="compositionally biased region" description="Basic residues" evidence="4">
    <location>
        <begin position="25"/>
        <end position="42"/>
    </location>
</feature>
<feature type="region of interest" description="Disordered" evidence="4">
    <location>
        <begin position="1"/>
        <end position="127"/>
    </location>
</feature>
<evidence type="ECO:0000256" key="3">
    <source>
        <dbReference type="ARBA" id="ARBA00023242"/>
    </source>
</evidence>
<feature type="region of interest" description="Disordered" evidence="4">
    <location>
        <begin position="683"/>
        <end position="706"/>
    </location>
</feature>
<dbReference type="InterPro" id="IPR005343">
    <property type="entry name" value="Noc2"/>
</dbReference>
<name>A0ABR2ZW93_9AGAR</name>
<dbReference type="PANTHER" id="PTHR12687:SF4">
    <property type="entry name" value="NUCLEOLAR COMPLEX PROTEIN 2 HOMOLOG"/>
    <property type="match status" value="1"/>
</dbReference>
<dbReference type="Pfam" id="PF03715">
    <property type="entry name" value="Noc2"/>
    <property type="match status" value="1"/>
</dbReference>
<feature type="compositionally biased region" description="Basic residues" evidence="4">
    <location>
        <begin position="1"/>
        <end position="10"/>
    </location>
</feature>
<evidence type="ECO:0000256" key="4">
    <source>
        <dbReference type="SAM" id="MobiDB-lite"/>
    </source>
</evidence>
<accession>A0ABR2ZW93</accession>
<gene>
    <name evidence="5" type="primary">NOC2</name>
    <name evidence="5" type="ORF">AAF712_007498</name>
</gene>
<evidence type="ECO:0000313" key="5">
    <source>
        <dbReference type="EMBL" id="KAL0065434.1"/>
    </source>
</evidence>